<evidence type="ECO:0000256" key="3">
    <source>
        <dbReference type="ARBA" id="ARBA00022553"/>
    </source>
</evidence>
<dbReference type="AlphaFoldDB" id="A0A0J6F5I4"/>
<dbReference type="Pfam" id="PF10495">
    <property type="entry name" value="PACT_coil_coil"/>
    <property type="match status" value="1"/>
</dbReference>
<evidence type="ECO:0000256" key="1">
    <source>
        <dbReference type="ARBA" id="ARBA00004267"/>
    </source>
</evidence>
<keyword evidence="3" id="KW-0597">Phosphoprotein</keyword>
<evidence type="ECO:0000256" key="4">
    <source>
        <dbReference type="ARBA" id="ARBA00023054"/>
    </source>
</evidence>
<keyword evidence="4" id="KW-0175">Coiled coil</keyword>
<dbReference type="Proteomes" id="UP000054567">
    <property type="component" value="Unassembled WGS sequence"/>
</dbReference>
<dbReference type="VEuPathDB" id="FungiDB:CPAG_00912"/>
<name>A0A0J6F5I4_COCPO</name>
<gene>
    <name evidence="7" type="ORF">CPAG_00912</name>
</gene>
<dbReference type="GO" id="GO:0005815">
    <property type="term" value="C:microtubule organizing center"/>
    <property type="evidence" value="ECO:0007669"/>
    <property type="project" value="UniProtKB-SubCell"/>
</dbReference>
<keyword evidence="2" id="KW-0963">Cytoplasm</keyword>
<protein>
    <recommendedName>
        <fullName evidence="6">Pericentrin/AKAP-450 centrosomal targeting domain-containing protein</fullName>
    </recommendedName>
</protein>
<sequence>MASRVERKGRHEKELRGLSKEILWLRARLSREERFRKDLAWSKGIMELGERVRIACNEMDLKMIAEMGVESSVAATKLSSRKKFKSAVLVVMAATRMQKLATEWRKARKIGEGLRRAKAELLKRRELAQRASAPSLIQA</sequence>
<evidence type="ECO:0000256" key="5">
    <source>
        <dbReference type="ARBA" id="ARBA00023212"/>
    </source>
</evidence>
<feature type="domain" description="Pericentrin/AKAP-450 centrosomal targeting" evidence="6">
    <location>
        <begin position="28"/>
        <end position="104"/>
    </location>
</feature>
<evidence type="ECO:0000256" key="2">
    <source>
        <dbReference type="ARBA" id="ARBA00022490"/>
    </source>
</evidence>
<evidence type="ECO:0000313" key="7">
    <source>
        <dbReference type="EMBL" id="KMM64560.1"/>
    </source>
</evidence>
<evidence type="ECO:0000259" key="6">
    <source>
        <dbReference type="Pfam" id="PF10495"/>
    </source>
</evidence>
<accession>A0A0J6F5I4</accession>
<dbReference type="GO" id="GO:0005737">
    <property type="term" value="C:cytoplasm"/>
    <property type="evidence" value="ECO:0007669"/>
    <property type="project" value="UniProtKB-ARBA"/>
</dbReference>
<dbReference type="InterPro" id="IPR019528">
    <property type="entry name" value="PACT_domain"/>
</dbReference>
<reference evidence="8" key="2">
    <citation type="journal article" date="2009" name="Genome Res.">
        <title>Comparative genomic analyses of the human fungal pathogens Coccidioides and their relatives.</title>
        <authorList>
            <person name="Sharpton T.J."/>
            <person name="Stajich J.E."/>
            <person name="Rounsley S.D."/>
            <person name="Gardner M.J."/>
            <person name="Wortman J.R."/>
            <person name="Jordar V.S."/>
            <person name="Maiti R."/>
            <person name="Kodira C.D."/>
            <person name="Neafsey D.E."/>
            <person name="Zeng Q."/>
            <person name="Hung C.-Y."/>
            <person name="McMahan C."/>
            <person name="Muszewska A."/>
            <person name="Grynberg M."/>
            <person name="Mandel M.A."/>
            <person name="Kellner E.M."/>
            <person name="Barker B.M."/>
            <person name="Galgiani J.N."/>
            <person name="Orbach M.J."/>
            <person name="Kirkland T.N."/>
            <person name="Cole G.T."/>
            <person name="Henn M.R."/>
            <person name="Birren B.W."/>
            <person name="Taylor J.W."/>
        </authorList>
    </citation>
    <scope>NUCLEOTIDE SEQUENCE [LARGE SCALE GENOMIC DNA]</scope>
    <source>
        <strain evidence="8">RMSCC 3488</strain>
    </source>
</reference>
<comment type="subcellular location">
    <subcellularLocation>
        <location evidence="1">Cytoplasm</location>
        <location evidence="1">Cytoskeleton</location>
        <location evidence="1">Microtubule organizing center</location>
    </subcellularLocation>
</comment>
<proteinExistence type="predicted"/>
<dbReference type="EMBL" id="DS268109">
    <property type="protein sequence ID" value="KMM64560.1"/>
    <property type="molecule type" value="Genomic_DNA"/>
</dbReference>
<organism evidence="7 8">
    <name type="scientific">Coccidioides posadasii RMSCC 3488</name>
    <dbReference type="NCBI Taxonomy" id="454284"/>
    <lineage>
        <taxon>Eukaryota</taxon>
        <taxon>Fungi</taxon>
        <taxon>Dikarya</taxon>
        <taxon>Ascomycota</taxon>
        <taxon>Pezizomycotina</taxon>
        <taxon>Eurotiomycetes</taxon>
        <taxon>Eurotiomycetidae</taxon>
        <taxon>Onygenales</taxon>
        <taxon>Onygenaceae</taxon>
        <taxon>Coccidioides</taxon>
    </lineage>
</organism>
<reference evidence="7 8" key="1">
    <citation type="submission" date="2007-06" db="EMBL/GenBank/DDBJ databases">
        <title>The Genome Sequence of Coccidioides posadasii RMSCC_3488.</title>
        <authorList>
            <consortium name="Coccidioides Genome Resources Consortium"/>
            <consortium name="The Broad Institute Genome Sequencing Platform"/>
            <person name="Henn M.R."/>
            <person name="Sykes S."/>
            <person name="Young S."/>
            <person name="Jaffe D."/>
            <person name="Berlin A."/>
            <person name="Alvarez P."/>
            <person name="Butler J."/>
            <person name="Gnerre S."/>
            <person name="Grabherr M."/>
            <person name="Mauceli E."/>
            <person name="Brockman W."/>
            <person name="Kodira C."/>
            <person name="Alvarado L."/>
            <person name="Zeng Q."/>
            <person name="Crawford M."/>
            <person name="Antoine C."/>
            <person name="Devon K."/>
            <person name="Galgiani J."/>
            <person name="Orsborn K."/>
            <person name="Lewis M.L."/>
            <person name="Nusbaum C."/>
            <person name="Galagan J."/>
            <person name="Birren B."/>
        </authorList>
    </citation>
    <scope>NUCLEOTIDE SEQUENCE [LARGE SCALE GENOMIC DNA]</scope>
    <source>
        <strain evidence="7 8">RMSCC 3488</strain>
    </source>
</reference>
<reference evidence="8" key="3">
    <citation type="journal article" date="2010" name="Genome Res.">
        <title>Population genomic sequencing of Coccidioides fungi reveals recent hybridization and transposon control.</title>
        <authorList>
            <person name="Neafsey D.E."/>
            <person name="Barker B.M."/>
            <person name="Sharpton T.J."/>
            <person name="Stajich J.E."/>
            <person name="Park D.J."/>
            <person name="Whiston E."/>
            <person name="Hung C.-Y."/>
            <person name="McMahan C."/>
            <person name="White J."/>
            <person name="Sykes S."/>
            <person name="Heiman D."/>
            <person name="Young S."/>
            <person name="Zeng Q."/>
            <person name="Abouelleil A."/>
            <person name="Aftuck L."/>
            <person name="Bessette D."/>
            <person name="Brown A."/>
            <person name="FitzGerald M."/>
            <person name="Lui A."/>
            <person name="Macdonald J.P."/>
            <person name="Priest M."/>
            <person name="Orbach M.J."/>
            <person name="Galgiani J.N."/>
            <person name="Kirkland T.N."/>
            <person name="Cole G.T."/>
            <person name="Birren B.W."/>
            <person name="Henn M.R."/>
            <person name="Taylor J.W."/>
            <person name="Rounsley S.D."/>
        </authorList>
    </citation>
    <scope>NUCLEOTIDE SEQUENCE [LARGE SCALE GENOMIC DNA]</scope>
    <source>
        <strain evidence="8">RMSCC 3488</strain>
    </source>
</reference>
<keyword evidence="5" id="KW-0206">Cytoskeleton</keyword>
<evidence type="ECO:0000313" key="8">
    <source>
        <dbReference type="Proteomes" id="UP000054567"/>
    </source>
</evidence>